<name>A0A9D1S5V7_9FIRM</name>
<proteinExistence type="inferred from homology"/>
<dbReference type="PANTHER" id="PTHR33217:SF8">
    <property type="entry name" value="MUTATOR FAMILY TRANSPOSASE"/>
    <property type="match status" value="1"/>
</dbReference>
<evidence type="ECO:0000256" key="2">
    <source>
        <dbReference type="ARBA" id="ARBA00010961"/>
    </source>
</evidence>
<dbReference type="AlphaFoldDB" id="A0A9D1S5V7"/>
<protein>
    <recommendedName>
        <fullName evidence="6">Mutator family transposase</fullName>
    </recommendedName>
</protein>
<reference evidence="7" key="1">
    <citation type="submission" date="2020-10" db="EMBL/GenBank/DDBJ databases">
        <authorList>
            <person name="Gilroy R."/>
        </authorList>
    </citation>
    <scope>NUCLEOTIDE SEQUENCE</scope>
    <source>
        <strain evidence="7">ChiSxjej2B14-8506</strain>
    </source>
</reference>
<dbReference type="NCBIfam" id="NF033543">
    <property type="entry name" value="transpos_IS256"/>
    <property type="match status" value="1"/>
</dbReference>
<comment type="function">
    <text evidence="1 6">Required for the transposition of the insertion element.</text>
</comment>
<accession>A0A9D1S5V7</accession>
<keyword evidence="5 6" id="KW-0233">DNA recombination</keyword>
<dbReference type="PROSITE" id="PS01007">
    <property type="entry name" value="TRANSPOSASE_MUTATOR"/>
    <property type="match status" value="1"/>
</dbReference>
<evidence type="ECO:0000256" key="3">
    <source>
        <dbReference type="ARBA" id="ARBA00022578"/>
    </source>
</evidence>
<evidence type="ECO:0000313" key="7">
    <source>
        <dbReference type="EMBL" id="HIU47573.1"/>
    </source>
</evidence>
<dbReference type="EMBL" id="DVNK01000059">
    <property type="protein sequence ID" value="HIU47573.1"/>
    <property type="molecule type" value="Genomic_DNA"/>
</dbReference>
<dbReference type="Proteomes" id="UP000824123">
    <property type="component" value="Unassembled WGS sequence"/>
</dbReference>
<dbReference type="Pfam" id="PF00872">
    <property type="entry name" value="Transposase_mut"/>
    <property type="match status" value="1"/>
</dbReference>
<evidence type="ECO:0000256" key="4">
    <source>
        <dbReference type="ARBA" id="ARBA00023125"/>
    </source>
</evidence>
<keyword evidence="3 6" id="KW-0815">Transposition</keyword>
<gene>
    <name evidence="7" type="ORF">IAC59_10020</name>
</gene>
<keyword evidence="6" id="KW-0814">Transposable element</keyword>
<dbReference type="InterPro" id="IPR001207">
    <property type="entry name" value="Transposase_mutator"/>
</dbReference>
<evidence type="ECO:0000256" key="1">
    <source>
        <dbReference type="ARBA" id="ARBA00002190"/>
    </source>
</evidence>
<dbReference type="GO" id="GO:0003677">
    <property type="term" value="F:DNA binding"/>
    <property type="evidence" value="ECO:0007669"/>
    <property type="project" value="UniProtKB-UniRule"/>
</dbReference>
<sequence length="412" mass="47231">MSRKNRTPEENARREKIRELLQLANIGSMDDIQSLFKETIAEFMENGLEAELDDELGYGKYDYRSKSTDNSRNGHSSKTLRTSFGDVEVSIPRDRKGEFDPQILKKNQTSISQDIEEKILSMYAKGMTTGDIEAHIQDIYGISVSDSTVSRITDKILPIAKEWQQRPLESIYAVVFLDAIHYHVRSEGQIVKKAVYIAIGIDLDGRKDVLGMWVGENESAKFWATVLNGLKNRGVEDIFIACTDNLTGFDAAIHATFPQTEIQNCIIHQLRNSSKYVSYKDLKALMADLKAVYAAVDEQAALAALDTFGERWDKKYPKISQSWRDNWANLSTYFKYPQEVRRLIYTTNAIEGFNRQLRKVTKAKSVFPTDDSLLKMLYLAMMDITKKWSGRRHDWSLIHAQMAIYFAERMPE</sequence>
<dbReference type="GO" id="GO:0006313">
    <property type="term" value="P:DNA transposition"/>
    <property type="evidence" value="ECO:0007669"/>
    <property type="project" value="UniProtKB-UniRule"/>
</dbReference>
<evidence type="ECO:0000256" key="5">
    <source>
        <dbReference type="ARBA" id="ARBA00023172"/>
    </source>
</evidence>
<keyword evidence="4 6" id="KW-0238">DNA-binding</keyword>
<comment type="similarity">
    <text evidence="2 6">Belongs to the transposase mutator family.</text>
</comment>
<evidence type="ECO:0000256" key="6">
    <source>
        <dbReference type="RuleBase" id="RU365089"/>
    </source>
</evidence>
<dbReference type="PANTHER" id="PTHR33217">
    <property type="entry name" value="TRANSPOSASE FOR INSERTION SEQUENCE ELEMENT IS1081"/>
    <property type="match status" value="1"/>
</dbReference>
<organism evidence="7 8">
    <name type="scientific">Candidatus Fimadaptatus faecigallinarum</name>
    <dbReference type="NCBI Taxonomy" id="2840814"/>
    <lineage>
        <taxon>Bacteria</taxon>
        <taxon>Bacillati</taxon>
        <taxon>Bacillota</taxon>
        <taxon>Clostridia</taxon>
        <taxon>Eubacteriales</taxon>
        <taxon>Candidatus Fimadaptatus</taxon>
    </lineage>
</organism>
<reference evidence="7" key="2">
    <citation type="journal article" date="2021" name="PeerJ">
        <title>Extensive microbial diversity within the chicken gut microbiome revealed by metagenomics and culture.</title>
        <authorList>
            <person name="Gilroy R."/>
            <person name="Ravi A."/>
            <person name="Getino M."/>
            <person name="Pursley I."/>
            <person name="Horton D.L."/>
            <person name="Alikhan N.F."/>
            <person name="Baker D."/>
            <person name="Gharbi K."/>
            <person name="Hall N."/>
            <person name="Watson M."/>
            <person name="Adriaenssens E.M."/>
            <person name="Foster-Nyarko E."/>
            <person name="Jarju S."/>
            <person name="Secka A."/>
            <person name="Antonio M."/>
            <person name="Oren A."/>
            <person name="Chaudhuri R.R."/>
            <person name="La Ragione R."/>
            <person name="Hildebrand F."/>
            <person name="Pallen M.J."/>
        </authorList>
    </citation>
    <scope>NUCLEOTIDE SEQUENCE</scope>
    <source>
        <strain evidence="7">ChiSxjej2B14-8506</strain>
    </source>
</reference>
<comment type="caution">
    <text evidence="7">The sequence shown here is derived from an EMBL/GenBank/DDBJ whole genome shotgun (WGS) entry which is preliminary data.</text>
</comment>
<dbReference type="GO" id="GO:0004803">
    <property type="term" value="F:transposase activity"/>
    <property type="evidence" value="ECO:0007669"/>
    <property type="project" value="UniProtKB-UniRule"/>
</dbReference>
<evidence type="ECO:0000313" key="8">
    <source>
        <dbReference type="Proteomes" id="UP000824123"/>
    </source>
</evidence>